<evidence type="ECO:0000313" key="2">
    <source>
        <dbReference type="EMBL" id="PBK59587.1"/>
    </source>
</evidence>
<feature type="region of interest" description="Disordered" evidence="1">
    <location>
        <begin position="1"/>
        <end position="197"/>
    </location>
</feature>
<evidence type="ECO:0000256" key="1">
    <source>
        <dbReference type="SAM" id="MobiDB-lite"/>
    </source>
</evidence>
<name>A0A2H3B4Q3_9AGAR</name>
<accession>A0A2H3B4Q3</accession>
<sequence>MHPEPPRPPRRPTTEIYGLGMNSTCPPPTTLLDYHPQSGPQYLYDPVPSWLSPLHPPSASRYDLPSDAFPPMSPAAQRIISSPHPGGLRPQRSNTPASPQPHSQLEGSQNEPSPSSLMTLMTLMPSPPVTPTPTSWSLSPLDLAKETSHPHPHNLSPSSTDETATPSTLTAPTTSEQNSTMLTDGFSAPIAPKPGSYEDVTSRLASILKAMTDDTLSTRSHLDFAIL</sequence>
<feature type="compositionally biased region" description="Low complexity" evidence="1">
    <location>
        <begin position="132"/>
        <end position="141"/>
    </location>
</feature>
<dbReference type="EMBL" id="KZ293501">
    <property type="protein sequence ID" value="PBK59587.1"/>
    <property type="molecule type" value="Genomic_DNA"/>
</dbReference>
<evidence type="ECO:0000313" key="3">
    <source>
        <dbReference type="Proteomes" id="UP000218334"/>
    </source>
</evidence>
<feature type="compositionally biased region" description="Low complexity" evidence="1">
    <location>
        <begin position="153"/>
        <end position="176"/>
    </location>
</feature>
<protein>
    <submittedName>
        <fullName evidence="2">Uncharacterized protein</fullName>
    </submittedName>
</protein>
<dbReference type="Proteomes" id="UP000218334">
    <property type="component" value="Unassembled WGS sequence"/>
</dbReference>
<feature type="compositionally biased region" description="Low complexity" evidence="1">
    <location>
        <begin position="112"/>
        <end position="124"/>
    </location>
</feature>
<reference evidence="3" key="1">
    <citation type="journal article" date="2017" name="Nat. Ecol. Evol.">
        <title>Genome expansion and lineage-specific genetic innovations in the forest pathogenic fungi Armillaria.</title>
        <authorList>
            <person name="Sipos G."/>
            <person name="Prasanna A.N."/>
            <person name="Walter M.C."/>
            <person name="O'Connor E."/>
            <person name="Balint B."/>
            <person name="Krizsan K."/>
            <person name="Kiss B."/>
            <person name="Hess J."/>
            <person name="Varga T."/>
            <person name="Slot J."/>
            <person name="Riley R."/>
            <person name="Boka B."/>
            <person name="Rigling D."/>
            <person name="Barry K."/>
            <person name="Lee J."/>
            <person name="Mihaltcheva S."/>
            <person name="LaButti K."/>
            <person name="Lipzen A."/>
            <person name="Waldron R."/>
            <person name="Moloney N.M."/>
            <person name="Sperisen C."/>
            <person name="Kredics L."/>
            <person name="Vagvoelgyi C."/>
            <person name="Patrignani A."/>
            <person name="Fitzpatrick D."/>
            <person name="Nagy I."/>
            <person name="Doyle S."/>
            <person name="Anderson J.B."/>
            <person name="Grigoriev I.V."/>
            <person name="Gueldener U."/>
            <person name="Muensterkoetter M."/>
            <person name="Nagy L.G."/>
        </authorList>
    </citation>
    <scope>NUCLEOTIDE SEQUENCE [LARGE SCALE GENOMIC DNA]</scope>
    <source>
        <strain evidence="3">28-4</strain>
    </source>
</reference>
<organism evidence="2 3">
    <name type="scientific">Armillaria solidipes</name>
    <dbReference type="NCBI Taxonomy" id="1076256"/>
    <lineage>
        <taxon>Eukaryota</taxon>
        <taxon>Fungi</taxon>
        <taxon>Dikarya</taxon>
        <taxon>Basidiomycota</taxon>
        <taxon>Agaricomycotina</taxon>
        <taxon>Agaricomycetes</taxon>
        <taxon>Agaricomycetidae</taxon>
        <taxon>Agaricales</taxon>
        <taxon>Marasmiineae</taxon>
        <taxon>Physalacriaceae</taxon>
        <taxon>Armillaria</taxon>
    </lineage>
</organism>
<gene>
    <name evidence="2" type="ORF">ARMSODRAFT_1027273</name>
</gene>
<proteinExistence type="predicted"/>
<feature type="compositionally biased region" description="Polar residues" evidence="1">
    <location>
        <begin position="91"/>
        <end position="111"/>
    </location>
</feature>
<dbReference type="AlphaFoldDB" id="A0A2H3B4Q3"/>
<keyword evidence="3" id="KW-1185">Reference proteome</keyword>